<keyword evidence="2" id="KW-1185">Reference proteome</keyword>
<dbReference type="Proteomes" id="UP001165079">
    <property type="component" value="Unassembled WGS sequence"/>
</dbReference>
<dbReference type="RefSeq" id="WP_285662141.1">
    <property type="nucleotide sequence ID" value="NZ_BSTX01000001.1"/>
</dbReference>
<dbReference type="EMBL" id="BSTX01000001">
    <property type="protein sequence ID" value="GLZ77003.1"/>
    <property type="molecule type" value="Genomic_DNA"/>
</dbReference>
<reference evidence="1" key="1">
    <citation type="submission" date="2023-03" db="EMBL/GenBank/DDBJ databases">
        <title>Actinorhabdospora filicis NBRC 111898.</title>
        <authorList>
            <person name="Ichikawa N."/>
            <person name="Sato H."/>
            <person name="Tonouchi N."/>
        </authorList>
    </citation>
    <scope>NUCLEOTIDE SEQUENCE</scope>
    <source>
        <strain evidence="1">NBRC 111898</strain>
    </source>
</reference>
<evidence type="ECO:0000313" key="2">
    <source>
        <dbReference type="Proteomes" id="UP001165079"/>
    </source>
</evidence>
<protein>
    <submittedName>
        <fullName evidence="1">Uncharacterized protein</fullName>
    </submittedName>
</protein>
<dbReference type="AlphaFoldDB" id="A0A9W6W8I3"/>
<comment type="caution">
    <text evidence="1">The sequence shown here is derived from an EMBL/GenBank/DDBJ whole genome shotgun (WGS) entry which is preliminary data.</text>
</comment>
<organism evidence="1 2">
    <name type="scientific">Actinorhabdospora filicis</name>
    <dbReference type="NCBI Taxonomy" id="1785913"/>
    <lineage>
        <taxon>Bacteria</taxon>
        <taxon>Bacillati</taxon>
        <taxon>Actinomycetota</taxon>
        <taxon>Actinomycetes</taxon>
        <taxon>Micromonosporales</taxon>
        <taxon>Micromonosporaceae</taxon>
        <taxon>Actinorhabdospora</taxon>
    </lineage>
</organism>
<name>A0A9W6W8I3_9ACTN</name>
<proteinExistence type="predicted"/>
<accession>A0A9W6W8I3</accession>
<sequence length="155" mass="17060">MTRRFIEADRLAAGLGLGELRWHVSRTQPRRPGPLVHALACAARAWAQTHDGLRQLYGPGTPPGTDRGDAVARLDRVLHDTAAELLDGPDPDTARRRLARLDHALRLVSGHIPKPDSPQPWCRATTKPVADREAVLRDVAEAFPHPVVRGYLEVS</sequence>
<evidence type="ECO:0000313" key="1">
    <source>
        <dbReference type="EMBL" id="GLZ77003.1"/>
    </source>
</evidence>
<gene>
    <name evidence="1" type="ORF">Afil01_18100</name>
</gene>